<name>A0A2W5VMA4_9BACT</name>
<gene>
    <name evidence="1" type="ORF">DI536_17335</name>
</gene>
<evidence type="ECO:0000313" key="2">
    <source>
        <dbReference type="Proteomes" id="UP000249061"/>
    </source>
</evidence>
<comment type="caution">
    <text evidence="1">The sequence shown here is derived from an EMBL/GenBank/DDBJ whole genome shotgun (WGS) entry which is preliminary data.</text>
</comment>
<sequence>MKCRIWKKLHAEEARRFDQAWTLLEKTPGLDLADAFGIVQSGMSVEEFRARRARARRREAIKEARANVAPEAIDGFIDRLIADKAELAVVMGERTALDVLTAVAPVSFNGERGGKIEKLHVVAMSRKSTWDALIPKLERDPKLSQKPATVARQPARRPVSDPRAFLDHVGEAISIQLRNGMKLSLPLIAVGPFDVLLGTPGDEVFVPLHAMISWAPAALIAQS</sequence>
<reference evidence="1 2" key="1">
    <citation type="submission" date="2017-08" db="EMBL/GenBank/DDBJ databases">
        <title>Infants hospitalized years apart are colonized by the same room-sourced microbial strains.</title>
        <authorList>
            <person name="Brooks B."/>
            <person name="Olm M.R."/>
            <person name="Firek B.A."/>
            <person name="Baker R."/>
            <person name="Thomas B.C."/>
            <person name="Morowitz M.J."/>
            <person name="Banfield J.F."/>
        </authorList>
    </citation>
    <scope>NUCLEOTIDE SEQUENCE [LARGE SCALE GENOMIC DNA]</scope>
    <source>
        <strain evidence="1">S2_003_000_R2_14</strain>
    </source>
</reference>
<protein>
    <submittedName>
        <fullName evidence="1">Uncharacterized protein</fullName>
    </submittedName>
</protein>
<dbReference type="AlphaFoldDB" id="A0A2W5VMA4"/>
<dbReference type="Proteomes" id="UP000249061">
    <property type="component" value="Unassembled WGS sequence"/>
</dbReference>
<organism evidence="1 2">
    <name type="scientific">Archangium gephyra</name>
    <dbReference type="NCBI Taxonomy" id="48"/>
    <lineage>
        <taxon>Bacteria</taxon>
        <taxon>Pseudomonadati</taxon>
        <taxon>Myxococcota</taxon>
        <taxon>Myxococcia</taxon>
        <taxon>Myxococcales</taxon>
        <taxon>Cystobacterineae</taxon>
        <taxon>Archangiaceae</taxon>
        <taxon>Archangium</taxon>
    </lineage>
</organism>
<proteinExistence type="predicted"/>
<evidence type="ECO:0000313" key="1">
    <source>
        <dbReference type="EMBL" id="PZR11511.1"/>
    </source>
</evidence>
<dbReference type="EMBL" id="QFQP01000014">
    <property type="protein sequence ID" value="PZR11511.1"/>
    <property type="molecule type" value="Genomic_DNA"/>
</dbReference>
<accession>A0A2W5VMA4</accession>